<dbReference type="PANTHER" id="PTHR33444">
    <property type="entry name" value="SI:DKEY-19B23.12-RELATED"/>
    <property type="match status" value="1"/>
</dbReference>
<dbReference type="InterPro" id="IPR040350">
    <property type="entry name" value="TMEM272"/>
</dbReference>
<organism evidence="2 3">
    <name type="scientific">Rotaria magnacalcarata</name>
    <dbReference type="NCBI Taxonomy" id="392030"/>
    <lineage>
        <taxon>Eukaryota</taxon>
        <taxon>Metazoa</taxon>
        <taxon>Spiralia</taxon>
        <taxon>Gnathifera</taxon>
        <taxon>Rotifera</taxon>
        <taxon>Eurotatoria</taxon>
        <taxon>Bdelloidea</taxon>
        <taxon>Philodinida</taxon>
        <taxon>Philodinidae</taxon>
        <taxon>Rotaria</taxon>
    </lineage>
</organism>
<keyword evidence="1" id="KW-0472">Membrane</keyword>
<keyword evidence="1" id="KW-0812">Transmembrane</keyword>
<accession>A0A814YWX1</accession>
<feature type="transmembrane region" description="Helical" evidence="1">
    <location>
        <begin position="117"/>
        <end position="137"/>
    </location>
</feature>
<evidence type="ECO:0000313" key="3">
    <source>
        <dbReference type="Proteomes" id="UP000663834"/>
    </source>
</evidence>
<dbReference type="OrthoDB" id="9982229at2759"/>
<evidence type="ECO:0000313" key="2">
    <source>
        <dbReference type="EMBL" id="CAF1235708.1"/>
    </source>
</evidence>
<dbReference type="Proteomes" id="UP000663834">
    <property type="component" value="Unassembled WGS sequence"/>
</dbReference>
<dbReference type="PANTHER" id="PTHR33444:SF2">
    <property type="entry name" value="MARVEL DOMAIN-CONTAINING PROTEIN"/>
    <property type="match status" value="1"/>
</dbReference>
<feature type="transmembrane region" description="Helical" evidence="1">
    <location>
        <begin position="45"/>
        <end position="67"/>
    </location>
</feature>
<protein>
    <recommendedName>
        <fullName evidence="4">Transmembrane protein</fullName>
    </recommendedName>
</protein>
<dbReference type="AlphaFoldDB" id="A0A814YWX1"/>
<dbReference type="EMBL" id="CAJNOW010000096">
    <property type="protein sequence ID" value="CAF1235708.1"/>
    <property type="molecule type" value="Genomic_DNA"/>
</dbReference>
<feature type="transmembrane region" description="Helical" evidence="1">
    <location>
        <begin position="12"/>
        <end position="33"/>
    </location>
</feature>
<sequence length="163" mass="19403">MSITEEKTRKILLCTISCILLWPLSMIIIGIRYRNECPGQPQLSIYHITFGSIWLFLFLLNIVRCYLFHRSIDLISTIIWLILLLLIIPGYIFIFNIRNIILISETYPSEICEKTFYVYSSILIILVHIPLYIYLWISWSFTHLKHFIQNQQTSIRIFTITNI</sequence>
<proteinExistence type="predicted"/>
<name>A0A814YWX1_9BILA</name>
<evidence type="ECO:0008006" key="4">
    <source>
        <dbReference type="Google" id="ProtNLM"/>
    </source>
</evidence>
<comment type="caution">
    <text evidence="2">The sequence shown here is derived from an EMBL/GenBank/DDBJ whole genome shotgun (WGS) entry which is preliminary data.</text>
</comment>
<reference evidence="2" key="1">
    <citation type="submission" date="2021-02" db="EMBL/GenBank/DDBJ databases">
        <authorList>
            <person name="Nowell W R."/>
        </authorList>
    </citation>
    <scope>NUCLEOTIDE SEQUENCE</scope>
</reference>
<keyword evidence="1" id="KW-1133">Transmembrane helix</keyword>
<evidence type="ECO:0000256" key="1">
    <source>
        <dbReference type="SAM" id="Phobius"/>
    </source>
</evidence>
<gene>
    <name evidence="2" type="ORF">KQP761_LOCUS1526</name>
</gene>
<feature type="transmembrane region" description="Helical" evidence="1">
    <location>
        <begin position="74"/>
        <end position="97"/>
    </location>
</feature>